<keyword evidence="7" id="KW-1185">Reference proteome</keyword>
<dbReference type="Proteomes" id="UP000253816">
    <property type="component" value="Unassembled WGS sequence"/>
</dbReference>
<feature type="domain" description="FAD-binding FR-type" evidence="5">
    <location>
        <begin position="3"/>
        <end position="159"/>
    </location>
</feature>
<gene>
    <name evidence="6" type="ORF">HAT2_00024</name>
</gene>
<dbReference type="PROSITE" id="PS51384">
    <property type="entry name" value="FAD_FR"/>
    <property type="match status" value="1"/>
</dbReference>
<dbReference type="Gene3D" id="2.40.30.10">
    <property type="entry name" value="Translation factors"/>
    <property type="match status" value="2"/>
</dbReference>
<dbReference type="GO" id="GO:0030586">
    <property type="term" value="F:[methionine synthase] reductase (NADPH) activity"/>
    <property type="evidence" value="ECO:0007669"/>
    <property type="project" value="TreeGrafter"/>
</dbReference>
<protein>
    <submittedName>
        <fullName evidence="6">Sulfite reductase [NADPH] flavoprotein alpha-component</fullName>
    </submittedName>
</protein>
<dbReference type="PANTHER" id="PTHR19384">
    <property type="entry name" value="NITRIC OXIDE SYNTHASE-RELATED"/>
    <property type="match status" value="1"/>
</dbReference>
<dbReference type="GO" id="GO:0005829">
    <property type="term" value="C:cytosol"/>
    <property type="evidence" value="ECO:0007669"/>
    <property type="project" value="TreeGrafter"/>
</dbReference>
<dbReference type="InterPro" id="IPR023173">
    <property type="entry name" value="NADPH_Cyt_P450_Rdtase_alpha"/>
</dbReference>
<dbReference type="GO" id="GO:0050667">
    <property type="term" value="P:homocysteine metabolic process"/>
    <property type="evidence" value="ECO:0007669"/>
    <property type="project" value="TreeGrafter"/>
</dbReference>
<accession>A0A369KE33</accession>
<dbReference type="OrthoDB" id="9789468at2"/>
<keyword evidence="4" id="KW-0028">Amino-acid biosynthesis</keyword>
<sequence length="301" mass="34025">MLSSHVQLTLKKRILLSGEGSSKRVYHLTFTCQHALDYRPGDHVVLCPPNPHDLVQSYLQQAGKVTVSSQEYDSVRWGRLNLSCRDSNARYGFRRMQKRYYSIASTPKINSHCLELLIRHIGACPGEPVGVASSYLCQEIQPGECMNASLAPSVFHEPDSSPATIFIANGVGIASFHGLILDRAEEQKETWLLFGDRDETQDFLYQKTWEQLSSSSPFKISTAFSRKSLFRTKRLPKLLEEERSLLWEWIKSKQCSIFIAGSLAMGQSVLNTLKEIVQTSGQDPQWISRSIASGLLRHELY</sequence>
<dbReference type="InterPro" id="IPR039261">
    <property type="entry name" value="FNR_nucleotide-bd"/>
</dbReference>
<proteinExistence type="predicted"/>
<dbReference type="Pfam" id="PF00175">
    <property type="entry name" value="NAD_binding_1"/>
    <property type="match status" value="1"/>
</dbReference>
<dbReference type="AlphaFoldDB" id="A0A369KE33"/>
<dbReference type="PRINTS" id="PR00371">
    <property type="entry name" value="FPNCR"/>
</dbReference>
<evidence type="ECO:0000256" key="2">
    <source>
        <dbReference type="ARBA" id="ARBA00022630"/>
    </source>
</evidence>
<evidence type="ECO:0000256" key="1">
    <source>
        <dbReference type="ARBA" id="ARBA00001917"/>
    </source>
</evidence>
<dbReference type="PANTHER" id="PTHR19384:SF128">
    <property type="entry name" value="NADPH OXIDOREDUCTASE A"/>
    <property type="match status" value="1"/>
</dbReference>
<evidence type="ECO:0000313" key="7">
    <source>
        <dbReference type="Proteomes" id="UP000253816"/>
    </source>
</evidence>
<name>A0A369KE33_9BACT</name>
<dbReference type="GO" id="GO:0009086">
    <property type="term" value="P:methionine biosynthetic process"/>
    <property type="evidence" value="ECO:0007669"/>
    <property type="project" value="TreeGrafter"/>
</dbReference>
<dbReference type="Gene3D" id="1.20.990.10">
    <property type="entry name" value="NADPH-cytochrome p450 Reductase, Chain A, domain 3"/>
    <property type="match status" value="1"/>
</dbReference>
<dbReference type="InterPro" id="IPR001433">
    <property type="entry name" value="OxRdtase_FAD/NAD-bd"/>
</dbReference>
<dbReference type="RefSeq" id="WP_114544008.1">
    <property type="nucleotide sequence ID" value="NZ_QQBG01000002.1"/>
</dbReference>
<comment type="caution">
    <text evidence="6">The sequence shown here is derived from an EMBL/GenBank/DDBJ whole genome shotgun (WGS) entry which is preliminary data.</text>
</comment>
<dbReference type="InterPro" id="IPR017938">
    <property type="entry name" value="Riboflavin_synthase-like_b-brl"/>
</dbReference>
<evidence type="ECO:0000256" key="4">
    <source>
        <dbReference type="ARBA" id="ARBA00023192"/>
    </source>
</evidence>
<dbReference type="SUPFAM" id="SSF63380">
    <property type="entry name" value="Riboflavin synthase domain-like"/>
    <property type="match status" value="1"/>
</dbReference>
<organism evidence="6 7">
    <name type="scientific">Candidatus Similichlamydia laticola</name>
    <dbReference type="NCBI Taxonomy" id="2170265"/>
    <lineage>
        <taxon>Bacteria</taxon>
        <taxon>Pseudomonadati</taxon>
        <taxon>Chlamydiota</taxon>
        <taxon>Chlamydiia</taxon>
        <taxon>Parachlamydiales</taxon>
        <taxon>Candidatus Parilichlamydiaceae</taxon>
        <taxon>Candidatus Similichlamydia</taxon>
    </lineage>
</organism>
<dbReference type="GO" id="GO:0050660">
    <property type="term" value="F:flavin adenine dinucleotide binding"/>
    <property type="evidence" value="ECO:0007669"/>
    <property type="project" value="TreeGrafter"/>
</dbReference>
<reference evidence="6 7" key="1">
    <citation type="submission" date="2018-07" db="EMBL/GenBank/DDBJ databases">
        <title>Comparative genomics of the Candidatus Parilichlamydiaceae reveals evidence of convergent evolution and genome reduction in the phylum Chlamydiae.</title>
        <authorList>
            <person name="Taylor-Brown A."/>
            <person name="Polkinghorne A."/>
        </authorList>
    </citation>
    <scope>NUCLEOTIDE SEQUENCE [LARGE SCALE GENOMIC DNA]</scope>
    <source>
        <strain evidence="6 7">Hat2</strain>
    </source>
</reference>
<keyword evidence="4" id="KW-0198">Cysteine biosynthesis</keyword>
<dbReference type="InterPro" id="IPR001709">
    <property type="entry name" value="Flavoprot_Pyr_Nucl_cyt_Rdtase"/>
</dbReference>
<dbReference type="Gene3D" id="3.40.50.80">
    <property type="entry name" value="Nucleotide-binding domain of ferredoxin-NADP reductase (FNR) module"/>
    <property type="match status" value="1"/>
</dbReference>
<dbReference type="InterPro" id="IPR017927">
    <property type="entry name" value="FAD-bd_FR_type"/>
</dbReference>
<evidence type="ECO:0000256" key="3">
    <source>
        <dbReference type="ARBA" id="ARBA00022643"/>
    </source>
</evidence>
<dbReference type="SUPFAM" id="SSF52343">
    <property type="entry name" value="Ferredoxin reductase-like, C-terminal NADP-linked domain"/>
    <property type="match status" value="1"/>
</dbReference>
<dbReference type="EMBL" id="QQBG01000002">
    <property type="protein sequence ID" value="RDB31862.1"/>
    <property type="molecule type" value="Genomic_DNA"/>
</dbReference>
<keyword evidence="3" id="KW-0288">FMN</keyword>
<evidence type="ECO:0000259" key="5">
    <source>
        <dbReference type="PROSITE" id="PS51384"/>
    </source>
</evidence>
<evidence type="ECO:0000313" key="6">
    <source>
        <dbReference type="EMBL" id="RDB31862.1"/>
    </source>
</evidence>
<keyword evidence="2" id="KW-0285">Flavoprotein</keyword>
<comment type="cofactor">
    <cofactor evidence="1">
        <name>FMN</name>
        <dbReference type="ChEBI" id="CHEBI:58210"/>
    </cofactor>
</comment>
<dbReference type="GO" id="GO:0010181">
    <property type="term" value="F:FMN binding"/>
    <property type="evidence" value="ECO:0007669"/>
    <property type="project" value="TreeGrafter"/>
</dbReference>